<dbReference type="Proteomes" id="UP000035444">
    <property type="component" value="Unassembled WGS sequence"/>
</dbReference>
<protein>
    <submittedName>
        <fullName evidence="7">Membrane protein</fullName>
    </submittedName>
</protein>
<name>A0A0H2MEU4_9PROT</name>
<feature type="transmembrane region" description="Helical" evidence="6">
    <location>
        <begin position="213"/>
        <end position="234"/>
    </location>
</feature>
<comment type="caution">
    <text evidence="7">The sequence shown here is derived from an EMBL/GenBank/DDBJ whole genome shotgun (WGS) entry which is preliminary data.</text>
</comment>
<evidence type="ECO:0000256" key="5">
    <source>
        <dbReference type="ARBA" id="ARBA00023136"/>
    </source>
</evidence>
<evidence type="ECO:0000256" key="3">
    <source>
        <dbReference type="ARBA" id="ARBA00022692"/>
    </source>
</evidence>
<comment type="subcellular location">
    <subcellularLocation>
        <location evidence="1">Membrane</location>
        <topology evidence="1">Multi-pass membrane protein</topology>
    </subcellularLocation>
</comment>
<dbReference type="PANTHER" id="PTHR23291:SF50">
    <property type="entry name" value="PROTEIN LIFEGUARD 4"/>
    <property type="match status" value="1"/>
</dbReference>
<organism evidence="7 8">
    <name type="scientific">Kiloniella spongiae</name>
    <dbReference type="NCBI Taxonomy" id="1489064"/>
    <lineage>
        <taxon>Bacteria</taxon>
        <taxon>Pseudomonadati</taxon>
        <taxon>Pseudomonadota</taxon>
        <taxon>Alphaproteobacteria</taxon>
        <taxon>Rhodospirillales</taxon>
        <taxon>Kiloniellaceae</taxon>
        <taxon>Kiloniella</taxon>
    </lineage>
</organism>
<feature type="transmembrane region" description="Helical" evidence="6">
    <location>
        <begin position="174"/>
        <end position="192"/>
    </location>
</feature>
<dbReference type="GO" id="GO:0005886">
    <property type="term" value="C:plasma membrane"/>
    <property type="evidence" value="ECO:0007669"/>
    <property type="project" value="TreeGrafter"/>
</dbReference>
<proteinExistence type="inferred from homology"/>
<feature type="transmembrane region" description="Helical" evidence="6">
    <location>
        <begin position="31"/>
        <end position="51"/>
    </location>
</feature>
<reference evidence="7 8" key="1">
    <citation type="submission" date="2015-03" db="EMBL/GenBank/DDBJ databases">
        <title>Genome Sequence of Kiloniella spongiae MEBiC09566, isolated from a marine sponge.</title>
        <authorList>
            <person name="Shao Z."/>
            <person name="Wang L."/>
            <person name="Li X."/>
        </authorList>
    </citation>
    <scope>NUCLEOTIDE SEQUENCE [LARGE SCALE GENOMIC DNA]</scope>
    <source>
        <strain evidence="7 8">MEBiC09566</strain>
    </source>
</reference>
<gene>
    <name evidence="7" type="ORF">WH96_09565</name>
</gene>
<feature type="transmembrane region" description="Helical" evidence="6">
    <location>
        <begin position="117"/>
        <end position="137"/>
    </location>
</feature>
<dbReference type="PATRIC" id="fig|1489064.4.peg.3197"/>
<dbReference type="InterPro" id="IPR006214">
    <property type="entry name" value="Bax_inhibitor_1-related"/>
</dbReference>
<keyword evidence="8" id="KW-1185">Reference proteome</keyword>
<evidence type="ECO:0000256" key="4">
    <source>
        <dbReference type="ARBA" id="ARBA00022989"/>
    </source>
</evidence>
<feature type="transmembrane region" description="Helical" evidence="6">
    <location>
        <begin position="149"/>
        <end position="168"/>
    </location>
</feature>
<dbReference type="EMBL" id="LAQL01000006">
    <property type="protein sequence ID" value="KLN60731.1"/>
    <property type="molecule type" value="Genomic_DNA"/>
</dbReference>
<evidence type="ECO:0000256" key="2">
    <source>
        <dbReference type="ARBA" id="ARBA00010350"/>
    </source>
</evidence>
<dbReference type="RefSeq" id="WP_047763945.1">
    <property type="nucleotide sequence ID" value="NZ_LAQL01000006.1"/>
</dbReference>
<keyword evidence="3 6" id="KW-0812">Transmembrane</keyword>
<evidence type="ECO:0000256" key="1">
    <source>
        <dbReference type="ARBA" id="ARBA00004141"/>
    </source>
</evidence>
<feature type="transmembrane region" description="Helical" evidence="6">
    <location>
        <begin position="63"/>
        <end position="81"/>
    </location>
</feature>
<sequence length="238" mass="25905">MIDRSTQRSVGYGQATAADIDAGLRKYMLGVYNYMSIALLITGLAAFGVSQSPELLQLVYGTPLKWVVMLAPLGMVFFLSARIHALAASTAQLLFWVFSVLMGVSISYIFIAYTGESIVRVFFITAASFAGLSLVGYTTKKNLSAFGSFLTIGLIGIVIASIVNIFLASSGLSFVISILGVLIFAGLTAYDTQRIKLMYMESDHSEVAQKKSIMGALSLYLNFLNMFLFLLQLFGNRE</sequence>
<dbReference type="CDD" id="cd10432">
    <property type="entry name" value="BI-1-like_bacterial"/>
    <property type="match status" value="1"/>
</dbReference>
<dbReference type="AlphaFoldDB" id="A0A0H2MEU4"/>
<feature type="transmembrane region" description="Helical" evidence="6">
    <location>
        <begin position="93"/>
        <end position="111"/>
    </location>
</feature>
<evidence type="ECO:0000313" key="8">
    <source>
        <dbReference type="Proteomes" id="UP000035444"/>
    </source>
</evidence>
<dbReference type="STRING" id="1489064.WH96_09565"/>
<evidence type="ECO:0000256" key="6">
    <source>
        <dbReference type="RuleBase" id="RU004379"/>
    </source>
</evidence>
<accession>A0A0H2MEU4</accession>
<keyword evidence="5 6" id="KW-0472">Membrane</keyword>
<evidence type="ECO:0000313" key="7">
    <source>
        <dbReference type="EMBL" id="KLN60731.1"/>
    </source>
</evidence>
<comment type="similarity">
    <text evidence="2 6">Belongs to the BI1 family.</text>
</comment>
<keyword evidence="4 6" id="KW-1133">Transmembrane helix</keyword>
<dbReference type="PANTHER" id="PTHR23291">
    <property type="entry name" value="BAX INHIBITOR-RELATED"/>
    <property type="match status" value="1"/>
</dbReference>
<dbReference type="Pfam" id="PF01027">
    <property type="entry name" value="Bax1-I"/>
    <property type="match status" value="1"/>
</dbReference>
<dbReference type="OrthoDB" id="9793828at2"/>